<feature type="compositionally biased region" description="Basic and acidic residues" evidence="1">
    <location>
        <begin position="1"/>
        <end position="12"/>
    </location>
</feature>
<feature type="compositionally biased region" description="Polar residues" evidence="1">
    <location>
        <begin position="37"/>
        <end position="47"/>
    </location>
</feature>
<dbReference type="Proteomes" id="UP000054549">
    <property type="component" value="Unassembled WGS sequence"/>
</dbReference>
<evidence type="ECO:0000313" key="3">
    <source>
        <dbReference type="Proteomes" id="UP000054549"/>
    </source>
</evidence>
<dbReference type="InParanoid" id="A0A0C2S2S6"/>
<accession>A0A0C2S2S6</accession>
<gene>
    <name evidence="2" type="ORF">M378DRAFT_16590</name>
</gene>
<feature type="region of interest" description="Disordered" evidence="1">
    <location>
        <begin position="1"/>
        <end position="67"/>
    </location>
</feature>
<organism evidence="2 3">
    <name type="scientific">Amanita muscaria (strain Koide BX008)</name>
    <dbReference type="NCBI Taxonomy" id="946122"/>
    <lineage>
        <taxon>Eukaryota</taxon>
        <taxon>Fungi</taxon>
        <taxon>Dikarya</taxon>
        <taxon>Basidiomycota</taxon>
        <taxon>Agaricomycotina</taxon>
        <taxon>Agaricomycetes</taxon>
        <taxon>Agaricomycetidae</taxon>
        <taxon>Agaricales</taxon>
        <taxon>Pluteineae</taxon>
        <taxon>Amanitaceae</taxon>
        <taxon>Amanita</taxon>
    </lineage>
</organism>
<dbReference type="HOGENOM" id="CLU_1360091_0_0_1"/>
<feature type="region of interest" description="Disordered" evidence="1">
    <location>
        <begin position="84"/>
        <end position="105"/>
    </location>
</feature>
<evidence type="ECO:0000313" key="2">
    <source>
        <dbReference type="EMBL" id="KIL56960.1"/>
    </source>
</evidence>
<proteinExistence type="predicted"/>
<keyword evidence="3" id="KW-1185">Reference proteome</keyword>
<dbReference type="AlphaFoldDB" id="A0A0C2S2S6"/>
<sequence length="201" mass="21142">MGKELKPSKQEVGRGGGFYSPFLDEEQHDVQRKQGVLSLSQSLSEVPTSRGPAKTIHLQSPARERDNVHPTTVIDTPTIVAESSSVNGIDKPSTSTARTTDGDSNGVMVGWKIASTSSIDSNASSVTAAPPSEATSFTLAVVKQPNQAKRRRTTKSVFGTLGIPIRNPTTPTPTTSVTVAISTAPAEEIPASTDITSENLT</sequence>
<feature type="compositionally biased region" description="Polar residues" evidence="1">
    <location>
        <begin position="84"/>
        <end position="103"/>
    </location>
</feature>
<name>A0A0C2S2S6_AMAMK</name>
<reference evidence="2 3" key="1">
    <citation type="submission" date="2014-04" db="EMBL/GenBank/DDBJ databases">
        <title>Evolutionary Origins and Diversification of the Mycorrhizal Mutualists.</title>
        <authorList>
            <consortium name="DOE Joint Genome Institute"/>
            <consortium name="Mycorrhizal Genomics Consortium"/>
            <person name="Kohler A."/>
            <person name="Kuo A."/>
            <person name="Nagy L.G."/>
            <person name="Floudas D."/>
            <person name="Copeland A."/>
            <person name="Barry K.W."/>
            <person name="Cichocki N."/>
            <person name="Veneault-Fourrey C."/>
            <person name="LaButti K."/>
            <person name="Lindquist E.A."/>
            <person name="Lipzen A."/>
            <person name="Lundell T."/>
            <person name="Morin E."/>
            <person name="Murat C."/>
            <person name="Riley R."/>
            <person name="Ohm R."/>
            <person name="Sun H."/>
            <person name="Tunlid A."/>
            <person name="Henrissat B."/>
            <person name="Grigoriev I.V."/>
            <person name="Hibbett D.S."/>
            <person name="Martin F."/>
        </authorList>
    </citation>
    <scope>NUCLEOTIDE SEQUENCE [LARGE SCALE GENOMIC DNA]</scope>
    <source>
        <strain evidence="2 3">Koide BX008</strain>
    </source>
</reference>
<evidence type="ECO:0000256" key="1">
    <source>
        <dbReference type="SAM" id="MobiDB-lite"/>
    </source>
</evidence>
<protein>
    <submittedName>
        <fullName evidence="2">Uncharacterized protein</fullName>
    </submittedName>
</protein>
<dbReference type="EMBL" id="KN818389">
    <property type="protein sequence ID" value="KIL56960.1"/>
    <property type="molecule type" value="Genomic_DNA"/>
</dbReference>